<feature type="transmembrane region" description="Helical" evidence="7">
    <location>
        <begin position="309"/>
        <end position="331"/>
    </location>
</feature>
<keyword evidence="3 7" id="KW-0812">Transmembrane</keyword>
<feature type="transmembrane region" description="Helical" evidence="7">
    <location>
        <begin position="73"/>
        <end position="94"/>
    </location>
</feature>
<reference evidence="8 9" key="1">
    <citation type="submission" date="2024-05" db="EMBL/GenBank/DDBJ databases">
        <authorList>
            <person name="Liu Q."/>
            <person name="Xin Y.-H."/>
        </authorList>
    </citation>
    <scope>NUCLEOTIDE SEQUENCE [LARGE SCALE GENOMIC DNA]</scope>
    <source>
        <strain evidence="8 9">CGMCC 1.10181</strain>
    </source>
</reference>
<keyword evidence="4 7" id="KW-1133">Transmembrane helix</keyword>
<dbReference type="Pfam" id="PF03706">
    <property type="entry name" value="LPG_synthase_TM"/>
    <property type="match status" value="1"/>
</dbReference>
<evidence type="ECO:0000256" key="6">
    <source>
        <dbReference type="SAM" id="MobiDB-lite"/>
    </source>
</evidence>
<dbReference type="EMBL" id="JBDIME010000004">
    <property type="protein sequence ID" value="MEN2789318.1"/>
    <property type="molecule type" value="Genomic_DNA"/>
</dbReference>
<proteinExistence type="predicted"/>
<feature type="transmembrane region" description="Helical" evidence="7">
    <location>
        <begin position="145"/>
        <end position="175"/>
    </location>
</feature>
<protein>
    <submittedName>
        <fullName evidence="8">Lysylphosphatidylglycerol synthase transmembrane domain-containing protein</fullName>
    </submittedName>
</protein>
<comment type="subcellular location">
    <subcellularLocation>
        <location evidence="1">Cell membrane</location>
        <topology evidence="1">Multi-pass membrane protein</topology>
    </subcellularLocation>
</comment>
<feature type="transmembrane region" description="Helical" evidence="7">
    <location>
        <begin position="35"/>
        <end position="53"/>
    </location>
</feature>
<name>A0ABU9Y0L1_9SPHN</name>
<comment type="caution">
    <text evidence="8">The sequence shown here is derived from an EMBL/GenBank/DDBJ whole genome shotgun (WGS) entry which is preliminary data.</text>
</comment>
<feature type="region of interest" description="Disordered" evidence="6">
    <location>
        <begin position="1"/>
        <end position="30"/>
    </location>
</feature>
<feature type="transmembrane region" description="Helical" evidence="7">
    <location>
        <begin position="248"/>
        <end position="269"/>
    </location>
</feature>
<dbReference type="PANTHER" id="PTHR39087">
    <property type="entry name" value="UPF0104 MEMBRANE PROTEIN MJ1595"/>
    <property type="match status" value="1"/>
</dbReference>
<evidence type="ECO:0000256" key="1">
    <source>
        <dbReference type="ARBA" id="ARBA00004651"/>
    </source>
</evidence>
<feature type="transmembrane region" description="Helical" evidence="7">
    <location>
        <begin position="181"/>
        <end position="203"/>
    </location>
</feature>
<dbReference type="InterPro" id="IPR022791">
    <property type="entry name" value="L-PG_synthase/AglD"/>
</dbReference>
<feature type="compositionally biased region" description="Basic residues" evidence="6">
    <location>
        <begin position="8"/>
        <end position="23"/>
    </location>
</feature>
<evidence type="ECO:0000256" key="5">
    <source>
        <dbReference type="ARBA" id="ARBA00023136"/>
    </source>
</evidence>
<evidence type="ECO:0000256" key="4">
    <source>
        <dbReference type="ARBA" id="ARBA00022989"/>
    </source>
</evidence>
<keyword evidence="9" id="KW-1185">Reference proteome</keyword>
<dbReference type="PANTHER" id="PTHR39087:SF2">
    <property type="entry name" value="UPF0104 MEMBRANE PROTEIN MJ1595"/>
    <property type="match status" value="1"/>
</dbReference>
<feature type="transmembrane region" description="Helical" evidence="7">
    <location>
        <begin position="275"/>
        <end position="297"/>
    </location>
</feature>
<evidence type="ECO:0000313" key="8">
    <source>
        <dbReference type="EMBL" id="MEN2789318.1"/>
    </source>
</evidence>
<organism evidence="8 9">
    <name type="scientific">Sphingomonas oligophenolica</name>
    <dbReference type="NCBI Taxonomy" id="301154"/>
    <lineage>
        <taxon>Bacteria</taxon>
        <taxon>Pseudomonadati</taxon>
        <taxon>Pseudomonadota</taxon>
        <taxon>Alphaproteobacteria</taxon>
        <taxon>Sphingomonadales</taxon>
        <taxon>Sphingomonadaceae</taxon>
        <taxon>Sphingomonas</taxon>
    </lineage>
</organism>
<evidence type="ECO:0000256" key="3">
    <source>
        <dbReference type="ARBA" id="ARBA00022692"/>
    </source>
</evidence>
<keyword evidence="5 7" id="KW-0472">Membrane</keyword>
<evidence type="ECO:0000256" key="2">
    <source>
        <dbReference type="ARBA" id="ARBA00022475"/>
    </source>
</evidence>
<keyword evidence="2" id="KW-1003">Cell membrane</keyword>
<evidence type="ECO:0000313" key="9">
    <source>
        <dbReference type="Proteomes" id="UP001419910"/>
    </source>
</evidence>
<accession>A0ABU9Y0L1</accession>
<sequence length="366" mass="38903">MTPPRPARSMRHRVAVRRSHPTHPQRERPEGRSPLAAWLFGLVGIGALIFVVLRSGDLHRFQLLVSRAQPLWLLVALALQGGTYVFVALGWGAVLRRAGARQPLGKLIPIAVTKLFADQVVPSAGIGGNLVLVDRLVAIGTPRGTAVAALLVSMVGFYAAYALLAIAMLLVLWLHHQATPLLAGLVTALLMVAIAIPALALWLRRRGSRPLPRRIERIAVVRNLVRAVGEAPAALVADRRLIAQVAGWNALVFIADAATLEACLLALGASPSPGTSFVAVMAASIVVTLGPIPLGLGTFEATSTAMLRLLGVPVVAALAGTLLLRSMTLWLPLIPGLFLMRRAVAHPAHGHKEHARHHGDRPGDAR</sequence>
<gene>
    <name evidence="8" type="ORF">ABC974_06760</name>
</gene>
<dbReference type="RefSeq" id="WP_343887381.1">
    <property type="nucleotide sequence ID" value="NZ_BAAAEH010000002.1"/>
</dbReference>
<dbReference type="Proteomes" id="UP001419910">
    <property type="component" value="Unassembled WGS sequence"/>
</dbReference>
<evidence type="ECO:0000256" key="7">
    <source>
        <dbReference type="SAM" id="Phobius"/>
    </source>
</evidence>